<proteinExistence type="predicted"/>
<protein>
    <submittedName>
        <fullName evidence="2">D-glycero-alpha-D-manno-heptose 1-phosphate guanylyltransferase</fullName>
        <ecNumber evidence="2">2.7.7.71</ecNumber>
    </submittedName>
</protein>
<keyword evidence="3" id="KW-1185">Reference proteome</keyword>
<dbReference type="Proteomes" id="UP000317318">
    <property type="component" value="Chromosome"/>
</dbReference>
<dbReference type="GO" id="GO:0016779">
    <property type="term" value="F:nucleotidyltransferase activity"/>
    <property type="evidence" value="ECO:0007669"/>
    <property type="project" value="UniProtKB-KW"/>
</dbReference>
<keyword evidence="2" id="KW-0808">Transferase</keyword>
<name>A0A517QY45_9PLAN</name>
<dbReference type="OrthoDB" id="9803871at2"/>
<feature type="domain" description="Nucleotidyl transferase" evidence="1">
    <location>
        <begin position="3"/>
        <end position="87"/>
    </location>
</feature>
<dbReference type="EMBL" id="CP036268">
    <property type="protein sequence ID" value="QDT36596.1"/>
    <property type="molecule type" value="Genomic_DNA"/>
</dbReference>
<sequence>MRAIILAGGKGTRLAPYTTVIPKPLLPVGDKPILEIVFRQLMAAGFDHITLSLGYMSDYFRTFLAQHEWISQNVHLDFVEETDPTGSVTNSLPLPWRAIPSNL</sequence>
<reference evidence="2 3" key="1">
    <citation type="submission" date="2019-02" db="EMBL/GenBank/DDBJ databases">
        <title>Deep-cultivation of Planctomycetes and their phenomic and genomic characterization uncovers novel biology.</title>
        <authorList>
            <person name="Wiegand S."/>
            <person name="Jogler M."/>
            <person name="Boedeker C."/>
            <person name="Pinto D."/>
            <person name="Vollmers J."/>
            <person name="Rivas-Marin E."/>
            <person name="Kohn T."/>
            <person name="Peeters S.H."/>
            <person name="Heuer A."/>
            <person name="Rast P."/>
            <person name="Oberbeckmann S."/>
            <person name="Bunk B."/>
            <person name="Jeske O."/>
            <person name="Meyerdierks A."/>
            <person name="Storesund J.E."/>
            <person name="Kallscheuer N."/>
            <person name="Luecker S."/>
            <person name="Lage O.M."/>
            <person name="Pohl T."/>
            <person name="Merkel B.J."/>
            <person name="Hornburger P."/>
            <person name="Mueller R.-W."/>
            <person name="Bruemmer F."/>
            <person name="Labrenz M."/>
            <person name="Spormann A.M."/>
            <person name="Op den Camp H."/>
            <person name="Overmann J."/>
            <person name="Amann R."/>
            <person name="Jetten M.S.M."/>
            <person name="Mascher T."/>
            <person name="Medema M.H."/>
            <person name="Devos D.P."/>
            <person name="Kaster A.-K."/>
            <person name="Ovreas L."/>
            <person name="Rohde M."/>
            <person name="Galperin M.Y."/>
            <person name="Jogler C."/>
        </authorList>
    </citation>
    <scope>NUCLEOTIDE SEQUENCE [LARGE SCALE GENOMIC DNA]</scope>
    <source>
        <strain evidence="2 3">Pan189</strain>
    </source>
</reference>
<gene>
    <name evidence="2" type="primary">hddC</name>
    <name evidence="2" type="ORF">Pan189_09560</name>
</gene>
<dbReference type="InterPro" id="IPR005835">
    <property type="entry name" value="NTP_transferase_dom"/>
</dbReference>
<dbReference type="PANTHER" id="PTHR22572">
    <property type="entry name" value="SUGAR-1-PHOSPHATE GUANYL TRANSFERASE"/>
    <property type="match status" value="1"/>
</dbReference>
<dbReference type="RefSeq" id="WP_145362789.1">
    <property type="nucleotide sequence ID" value="NZ_CP036268.1"/>
</dbReference>
<dbReference type="Gene3D" id="3.90.550.10">
    <property type="entry name" value="Spore Coat Polysaccharide Biosynthesis Protein SpsA, Chain A"/>
    <property type="match status" value="1"/>
</dbReference>
<dbReference type="SUPFAM" id="SSF53448">
    <property type="entry name" value="Nucleotide-diphospho-sugar transferases"/>
    <property type="match status" value="1"/>
</dbReference>
<dbReference type="InterPro" id="IPR029044">
    <property type="entry name" value="Nucleotide-diphossugar_trans"/>
</dbReference>
<evidence type="ECO:0000313" key="3">
    <source>
        <dbReference type="Proteomes" id="UP000317318"/>
    </source>
</evidence>
<dbReference type="InterPro" id="IPR050486">
    <property type="entry name" value="Mannose-1P_guanyltransferase"/>
</dbReference>
<dbReference type="Pfam" id="PF00483">
    <property type="entry name" value="NTP_transferase"/>
    <property type="match status" value="1"/>
</dbReference>
<dbReference type="EC" id="2.7.7.71" evidence="2"/>
<evidence type="ECO:0000313" key="2">
    <source>
        <dbReference type="EMBL" id="QDT36596.1"/>
    </source>
</evidence>
<evidence type="ECO:0000259" key="1">
    <source>
        <dbReference type="Pfam" id="PF00483"/>
    </source>
</evidence>
<accession>A0A517QY45</accession>
<dbReference type="KEGG" id="svp:Pan189_09560"/>
<dbReference type="AlphaFoldDB" id="A0A517QY45"/>
<keyword evidence="2" id="KW-0548">Nucleotidyltransferase</keyword>
<organism evidence="2 3">
    <name type="scientific">Stratiformator vulcanicus</name>
    <dbReference type="NCBI Taxonomy" id="2527980"/>
    <lineage>
        <taxon>Bacteria</taxon>
        <taxon>Pseudomonadati</taxon>
        <taxon>Planctomycetota</taxon>
        <taxon>Planctomycetia</taxon>
        <taxon>Planctomycetales</taxon>
        <taxon>Planctomycetaceae</taxon>
        <taxon>Stratiformator</taxon>
    </lineage>
</organism>